<gene>
    <name evidence="9" type="ORF">WMO66_00390</name>
</gene>
<dbReference type="InterPro" id="IPR049083">
    <property type="entry name" value="TACO1_YebC_N"/>
</dbReference>
<dbReference type="InterPro" id="IPR026564">
    <property type="entry name" value="Transcrip_reg_TACO1-like_dom3"/>
</dbReference>
<evidence type="ECO:0000259" key="8">
    <source>
        <dbReference type="Pfam" id="PF20772"/>
    </source>
</evidence>
<evidence type="ECO:0000256" key="1">
    <source>
        <dbReference type="ARBA" id="ARBA00008724"/>
    </source>
</evidence>
<dbReference type="RefSeq" id="WP_349134430.1">
    <property type="nucleotide sequence ID" value="NZ_JBBMFF010000039.1"/>
</dbReference>
<comment type="caution">
    <text evidence="9">The sequence shown here is derived from an EMBL/GenBank/DDBJ whole genome shotgun (WGS) entry which is preliminary data.</text>
</comment>
<keyword evidence="5 6" id="KW-0804">Transcription</keyword>
<name>A0ABV1G3A2_9FIRM</name>
<dbReference type="Gene3D" id="1.10.10.200">
    <property type="match status" value="1"/>
</dbReference>
<dbReference type="NCBIfam" id="NF001030">
    <property type="entry name" value="PRK00110.1"/>
    <property type="match status" value="1"/>
</dbReference>
<feature type="domain" description="TACO1/YebC-like N-terminal" evidence="8">
    <location>
        <begin position="5"/>
        <end position="77"/>
    </location>
</feature>
<keyword evidence="3 6" id="KW-0805">Transcription regulation</keyword>
<dbReference type="GO" id="GO:0003677">
    <property type="term" value="F:DNA binding"/>
    <property type="evidence" value="ECO:0007669"/>
    <property type="project" value="UniProtKB-KW"/>
</dbReference>
<sequence length="245" mass="26994">MSGHSKWHNIQKTKGAQDAKRAAAFTKIAKEMYVAVKEGGGSTDPSYNSRLATVITKAKAANMPNDNIKRVLEKAANAGSGDSYESITYEGYGPSGIAVIVETMTDSRNRTAGNVRHHFDKYGGKMGAAGCVSWNFSKKGVLVIDNEDGDYEEDNVMMDAMDCGADDFEADGDCFTIYTDPDDFNAVADALTKKGYTFVSAQIEMVPGEYKKLDNPDDITNMEKMLDIFEDDDDVQNVWHNWDRD</sequence>
<dbReference type="EMBL" id="JBBMFF010000039">
    <property type="protein sequence ID" value="MEQ2509714.1"/>
    <property type="molecule type" value="Genomic_DNA"/>
</dbReference>
<dbReference type="NCBIfam" id="NF009044">
    <property type="entry name" value="PRK12378.1"/>
    <property type="match status" value="1"/>
</dbReference>
<dbReference type="InterPro" id="IPR048300">
    <property type="entry name" value="TACO1_YebC-like_2nd/3rd_dom"/>
</dbReference>
<dbReference type="InterPro" id="IPR029072">
    <property type="entry name" value="YebC-like"/>
</dbReference>
<evidence type="ECO:0000313" key="9">
    <source>
        <dbReference type="EMBL" id="MEQ2509714.1"/>
    </source>
</evidence>
<evidence type="ECO:0000256" key="6">
    <source>
        <dbReference type="HAMAP-Rule" id="MF_00693"/>
    </source>
</evidence>
<dbReference type="PANTHER" id="PTHR12532">
    <property type="entry name" value="TRANSLATIONAL ACTIVATOR OF CYTOCHROME C OXIDASE 1"/>
    <property type="match status" value="1"/>
</dbReference>
<proteinExistence type="inferred from homology"/>
<dbReference type="Pfam" id="PF20772">
    <property type="entry name" value="TACO1_YebC_N"/>
    <property type="match status" value="1"/>
</dbReference>
<dbReference type="HAMAP" id="MF_00693">
    <property type="entry name" value="Transcrip_reg_TACO1"/>
    <property type="match status" value="1"/>
</dbReference>
<dbReference type="Proteomes" id="UP001491552">
    <property type="component" value="Unassembled WGS sequence"/>
</dbReference>
<dbReference type="InterPro" id="IPR002876">
    <property type="entry name" value="Transcrip_reg_TACO1-like"/>
</dbReference>
<keyword evidence="4 6" id="KW-0238">DNA-binding</keyword>
<accession>A0ABV1G3A2</accession>
<keyword evidence="2 6" id="KW-0963">Cytoplasm</keyword>
<dbReference type="SUPFAM" id="SSF75625">
    <property type="entry name" value="YebC-like"/>
    <property type="match status" value="1"/>
</dbReference>
<reference evidence="9 10" key="1">
    <citation type="submission" date="2024-03" db="EMBL/GenBank/DDBJ databases">
        <title>Human intestinal bacterial collection.</title>
        <authorList>
            <person name="Pauvert C."/>
            <person name="Hitch T.C.A."/>
            <person name="Clavel T."/>
        </authorList>
    </citation>
    <scope>NUCLEOTIDE SEQUENCE [LARGE SCALE GENOMIC DNA]</scope>
    <source>
        <strain evidence="9 10">CLA-AA-H192</strain>
    </source>
</reference>
<feature type="domain" description="TACO1/YebC-like second and third" evidence="7">
    <location>
        <begin position="84"/>
        <end position="242"/>
    </location>
</feature>
<evidence type="ECO:0000256" key="2">
    <source>
        <dbReference type="ARBA" id="ARBA00022490"/>
    </source>
</evidence>
<evidence type="ECO:0000256" key="5">
    <source>
        <dbReference type="ARBA" id="ARBA00023163"/>
    </source>
</evidence>
<dbReference type="PANTHER" id="PTHR12532:SF6">
    <property type="entry name" value="TRANSCRIPTIONAL REGULATORY PROTEIN YEBC-RELATED"/>
    <property type="match status" value="1"/>
</dbReference>
<dbReference type="Gene3D" id="3.30.70.980">
    <property type="match status" value="2"/>
</dbReference>
<evidence type="ECO:0000256" key="4">
    <source>
        <dbReference type="ARBA" id="ARBA00023125"/>
    </source>
</evidence>
<comment type="similarity">
    <text evidence="1 6">Belongs to the TACO1 family.</text>
</comment>
<evidence type="ECO:0000313" key="10">
    <source>
        <dbReference type="Proteomes" id="UP001491552"/>
    </source>
</evidence>
<dbReference type="InterPro" id="IPR017856">
    <property type="entry name" value="Integrase-like_N"/>
</dbReference>
<protein>
    <recommendedName>
        <fullName evidence="6">Probable transcriptional regulatory protein WMO66_00390</fullName>
    </recommendedName>
</protein>
<keyword evidence="10" id="KW-1185">Reference proteome</keyword>
<dbReference type="NCBIfam" id="TIGR01033">
    <property type="entry name" value="YebC/PmpR family DNA-binding transcriptional regulator"/>
    <property type="match status" value="1"/>
</dbReference>
<evidence type="ECO:0000259" key="7">
    <source>
        <dbReference type="Pfam" id="PF01709"/>
    </source>
</evidence>
<comment type="subcellular location">
    <subcellularLocation>
        <location evidence="6">Cytoplasm</location>
    </subcellularLocation>
</comment>
<organism evidence="9 10">
    <name type="scientific">Faecousia intestinalis</name>
    <dbReference type="NCBI Taxonomy" id="3133167"/>
    <lineage>
        <taxon>Bacteria</taxon>
        <taxon>Bacillati</taxon>
        <taxon>Bacillota</taxon>
        <taxon>Clostridia</taxon>
        <taxon>Eubacteriales</taxon>
        <taxon>Oscillospiraceae</taxon>
        <taxon>Faecousia</taxon>
    </lineage>
</organism>
<dbReference type="Pfam" id="PF01709">
    <property type="entry name" value="Transcrip_reg"/>
    <property type="match status" value="1"/>
</dbReference>
<evidence type="ECO:0000256" key="3">
    <source>
        <dbReference type="ARBA" id="ARBA00023015"/>
    </source>
</evidence>